<gene>
    <name evidence="1" type="ORF">AAC691_11015</name>
</gene>
<keyword evidence="2" id="KW-1185">Reference proteome</keyword>
<dbReference type="RefSeq" id="WP_342630093.1">
    <property type="nucleotide sequence ID" value="NZ_CP152276.1"/>
</dbReference>
<evidence type="ECO:0008006" key="3">
    <source>
        <dbReference type="Google" id="ProtNLM"/>
    </source>
</evidence>
<reference evidence="1 2" key="1">
    <citation type="submission" date="2024-04" db="EMBL/GenBank/DDBJ databases">
        <title>Complete genome sequence of Nguyenibacter vanlangesis HBCM-1154, a strain capable of nitrogen fixation, IAA production, and phosphorus solubilization isolated from sugarcane soil.</title>
        <authorList>
            <person name="MY HANH P."/>
        </authorList>
    </citation>
    <scope>NUCLEOTIDE SEQUENCE [LARGE SCALE GENOMIC DNA]</scope>
    <source>
        <strain evidence="1 2">HBCM 1154</strain>
    </source>
</reference>
<sequence length="166" mass="17391">MSEPWYYNPGDHYVLDDLSGFKVRRSKTRTIPGGQTGQAVVDRARWEPQQPQDFAVGIADDQTVDLARPRQENRFMMVGTTIAAPAQAGARVIVVQSAAGIGPGDWLQIMLDSGVNVTAQVASVAGASVTLTAPLPGAVGMLGDPPQNQVLDLSAPGAALNWPGAA</sequence>
<dbReference type="EMBL" id="CP152276">
    <property type="protein sequence ID" value="XAE44904.1"/>
    <property type="molecule type" value="Genomic_DNA"/>
</dbReference>
<proteinExistence type="predicted"/>
<organism evidence="1 2">
    <name type="scientific">Nguyenibacter vanlangensis</name>
    <dbReference type="NCBI Taxonomy" id="1216886"/>
    <lineage>
        <taxon>Bacteria</taxon>
        <taxon>Pseudomonadati</taxon>
        <taxon>Pseudomonadota</taxon>
        <taxon>Alphaproteobacteria</taxon>
        <taxon>Acetobacterales</taxon>
        <taxon>Acetobacteraceae</taxon>
        <taxon>Nguyenibacter</taxon>
    </lineage>
</organism>
<protein>
    <recommendedName>
        <fullName evidence="3">SAF domain-containing protein</fullName>
    </recommendedName>
</protein>
<accession>A0ABZ3DBH3</accession>
<name>A0ABZ3DBH3_9PROT</name>
<evidence type="ECO:0000313" key="1">
    <source>
        <dbReference type="EMBL" id="XAE44904.1"/>
    </source>
</evidence>
<dbReference type="Proteomes" id="UP001449795">
    <property type="component" value="Chromosome"/>
</dbReference>
<evidence type="ECO:0000313" key="2">
    <source>
        <dbReference type="Proteomes" id="UP001449795"/>
    </source>
</evidence>